<dbReference type="SMART" id="SM00062">
    <property type="entry name" value="PBPb"/>
    <property type="match status" value="1"/>
</dbReference>
<gene>
    <name evidence="4" type="ORF">VMF7928_03529</name>
</gene>
<dbReference type="Proteomes" id="UP000838748">
    <property type="component" value="Unassembled WGS sequence"/>
</dbReference>
<comment type="similarity">
    <text evidence="1">Belongs to the bacterial solute-binding protein 3 family.</text>
</comment>
<evidence type="ECO:0000256" key="2">
    <source>
        <dbReference type="ARBA" id="ARBA00022729"/>
    </source>
</evidence>
<dbReference type="Gene3D" id="3.40.190.10">
    <property type="entry name" value="Periplasmic binding protein-like II"/>
    <property type="match status" value="2"/>
</dbReference>
<dbReference type="Pfam" id="PF00497">
    <property type="entry name" value="SBP_bac_3"/>
    <property type="match status" value="1"/>
</dbReference>
<evidence type="ECO:0000259" key="3">
    <source>
        <dbReference type="SMART" id="SM00062"/>
    </source>
</evidence>
<sequence>MRLRKILDSSRLLQAIVSFFALLISITPVYADECKVMKVTGSMGWVPVLMKDDNGDIYGLGHDVMSNISSQLSLPFQFVEQPWKRALLSLQQGKVDIIIGIYWTKERANKYYYSSPFLQNEARVFVLKGKEFKFEILSDLVGKAGDIPLGGSFGEEFDQFAKKNLSLHSVGKKTEHIVRLQKGRSQFFISDYFDTTSTLKTMKLLDSIVPLTKPVSTTQVYFAMSRNSPCSSRAAEVFNAIEWLRNDGTLEQLRQRYLNLNAP</sequence>
<keyword evidence="5" id="KW-1185">Reference proteome</keyword>
<proteinExistence type="inferred from homology"/>
<dbReference type="EMBL" id="CAKLDM010000002">
    <property type="protein sequence ID" value="CAH0541372.1"/>
    <property type="molecule type" value="Genomic_DNA"/>
</dbReference>
<dbReference type="SUPFAM" id="SSF53850">
    <property type="entry name" value="Periplasmic binding protein-like II"/>
    <property type="match status" value="1"/>
</dbReference>
<keyword evidence="2" id="KW-0732">Signal</keyword>
<evidence type="ECO:0000256" key="1">
    <source>
        <dbReference type="ARBA" id="ARBA00010333"/>
    </source>
</evidence>
<dbReference type="RefSeq" id="WP_237363003.1">
    <property type="nucleotide sequence ID" value="NZ_CAKLDM010000002.1"/>
</dbReference>
<name>A0ABN8E6M3_9VIBR</name>
<protein>
    <recommendedName>
        <fullName evidence="3">Solute-binding protein family 3/N-terminal domain-containing protein</fullName>
    </recommendedName>
</protein>
<comment type="caution">
    <text evidence="4">The sequence shown here is derived from an EMBL/GenBank/DDBJ whole genome shotgun (WGS) entry which is preliminary data.</text>
</comment>
<dbReference type="InterPro" id="IPR001638">
    <property type="entry name" value="Solute-binding_3/MltF_N"/>
</dbReference>
<reference evidence="4" key="1">
    <citation type="submission" date="2021-11" db="EMBL/GenBank/DDBJ databases">
        <authorList>
            <person name="Rodrigo-Torres L."/>
            <person name="Arahal R. D."/>
            <person name="Lucena T."/>
        </authorList>
    </citation>
    <scope>NUCLEOTIDE SEQUENCE</scope>
    <source>
        <strain evidence="4">CECT 7928</strain>
    </source>
</reference>
<evidence type="ECO:0000313" key="4">
    <source>
        <dbReference type="EMBL" id="CAH0541372.1"/>
    </source>
</evidence>
<evidence type="ECO:0000313" key="5">
    <source>
        <dbReference type="Proteomes" id="UP000838748"/>
    </source>
</evidence>
<feature type="domain" description="Solute-binding protein family 3/N-terminal" evidence="3">
    <location>
        <begin position="36"/>
        <end position="261"/>
    </location>
</feature>
<dbReference type="PANTHER" id="PTHR35936">
    <property type="entry name" value="MEMBRANE-BOUND LYTIC MUREIN TRANSGLYCOSYLASE F"/>
    <property type="match status" value="1"/>
</dbReference>
<dbReference type="PANTHER" id="PTHR35936:SF35">
    <property type="entry name" value="L-CYSTINE-BINDING PROTEIN TCYJ"/>
    <property type="match status" value="1"/>
</dbReference>
<organism evidence="4 5">
    <name type="scientific">Vibrio marisflavi CECT 7928</name>
    <dbReference type="NCBI Taxonomy" id="634439"/>
    <lineage>
        <taxon>Bacteria</taxon>
        <taxon>Pseudomonadati</taxon>
        <taxon>Pseudomonadota</taxon>
        <taxon>Gammaproteobacteria</taxon>
        <taxon>Vibrionales</taxon>
        <taxon>Vibrionaceae</taxon>
        <taxon>Vibrio</taxon>
    </lineage>
</organism>
<accession>A0ABN8E6M3</accession>